<sequence>MTRSAIDKEERQSRLLLLQDVEQWRAETGSNSRMAYAQKRGISLDYLINCLKWHYEACKRKDQNVLVADIGPKPKGFPTLVAVTEKAGPTKASSSVAEGAIRIRMRASSIDLSGDIAPTLLVQLLSTLGGALDVL</sequence>
<reference evidence="1" key="1">
    <citation type="submission" date="2019-08" db="EMBL/GenBank/DDBJ databases">
        <authorList>
            <person name="Kucharzyk K."/>
            <person name="Murdoch R.W."/>
            <person name="Higgins S."/>
            <person name="Loffler F."/>
        </authorList>
    </citation>
    <scope>NUCLEOTIDE SEQUENCE</scope>
</reference>
<accession>A0A645GSS3</accession>
<gene>
    <name evidence="1" type="ORF">SDC9_176304</name>
</gene>
<organism evidence="1">
    <name type="scientific">bioreactor metagenome</name>
    <dbReference type="NCBI Taxonomy" id="1076179"/>
    <lineage>
        <taxon>unclassified sequences</taxon>
        <taxon>metagenomes</taxon>
        <taxon>ecological metagenomes</taxon>
    </lineage>
</organism>
<name>A0A645GSS3_9ZZZZ</name>
<comment type="caution">
    <text evidence="1">The sequence shown here is derived from an EMBL/GenBank/DDBJ whole genome shotgun (WGS) entry which is preliminary data.</text>
</comment>
<proteinExistence type="predicted"/>
<dbReference type="AlphaFoldDB" id="A0A645GSS3"/>
<dbReference type="EMBL" id="VSSQ01079297">
    <property type="protein sequence ID" value="MPN28859.1"/>
    <property type="molecule type" value="Genomic_DNA"/>
</dbReference>
<evidence type="ECO:0000313" key="1">
    <source>
        <dbReference type="EMBL" id="MPN28859.1"/>
    </source>
</evidence>
<protein>
    <submittedName>
        <fullName evidence="1">Uncharacterized protein</fullName>
    </submittedName>
</protein>